<dbReference type="EMBL" id="CAXDID020000002">
    <property type="protein sequence ID" value="CAL5970950.1"/>
    <property type="molecule type" value="Genomic_DNA"/>
</dbReference>
<gene>
    <name evidence="1" type="ORF">HINF_LOCUS890</name>
</gene>
<comment type="caution">
    <text evidence="1">The sequence shown here is derived from an EMBL/GenBank/DDBJ whole genome shotgun (WGS) entry which is preliminary data.</text>
</comment>
<name>A0ABP1GFR2_9EUKA</name>
<accession>A0ABP1GFR2</accession>
<proteinExistence type="predicted"/>
<evidence type="ECO:0000313" key="2">
    <source>
        <dbReference type="Proteomes" id="UP001642409"/>
    </source>
</evidence>
<protein>
    <submittedName>
        <fullName evidence="1">Hypothetical_protein</fullName>
    </submittedName>
</protein>
<reference evidence="1 2" key="1">
    <citation type="submission" date="2024-07" db="EMBL/GenBank/DDBJ databases">
        <authorList>
            <person name="Akdeniz Z."/>
        </authorList>
    </citation>
    <scope>NUCLEOTIDE SEQUENCE [LARGE SCALE GENOMIC DNA]</scope>
</reference>
<dbReference type="Proteomes" id="UP001642409">
    <property type="component" value="Unassembled WGS sequence"/>
</dbReference>
<evidence type="ECO:0000313" key="1">
    <source>
        <dbReference type="EMBL" id="CAL5970950.1"/>
    </source>
</evidence>
<organism evidence="1 2">
    <name type="scientific">Hexamita inflata</name>
    <dbReference type="NCBI Taxonomy" id="28002"/>
    <lineage>
        <taxon>Eukaryota</taxon>
        <taxon>Metamonada</taxon>
        <taxon>Diplomonadida</taxon>
        <taxon>Hexamitidae</taxon>
        <taxon>Hexamitinae</taxon>
        <taxon>Hexamita</taxon>
    </lineage>
</organism>
<keyword evidence="2" id="KW-1185">Reference proteome</keyword>
<sequence length="116" mass="13404">MYCIVDQDNNISVLKSHDLCTIIECEEPELSVPLTSRTRNNSFSVESVIENDDSVDTHKTQVANLIMLTRYELIKVQKQLDRLESFEERIQNNLERVTGNGKKLAKNFRLCVSKKM</sequence>